<proteinExistence type="predicted"/>
<evidence type="ECO:0000313" key="2">
    <source>
        <dbReference type="EMBL" id="GMF55240.1"/>
    </source>
</evidence>
<accession>A0A9W6Y8F7</accession>
<feature type="compositionally biased region" description="Polar residues" evidence="1">
    <location>
        <begin position="78"/>
        <end position="90"/>
    </location>
</feature>
<gene>
    <name evidence="2" type="ORF">Pfra01_002322900</name>
</gene>
<sequence length="105" mass="11457">MEVMAKIFGLNEDVVVIDPGNRGIVVWGMTTIPDEMIANILASVFYERILIPMRCNGNLWCAIVVDLQADEIRRNDPMMSSSGGPNTPAVSATPRGALQSKSLCY</sequence>
<reference evidence="2" key="1">
    <citation type="submission" date="2023-04" db="EMBL/GenBank/DDBJ databases">
        <title>Phytophthora fragariaefolia NBRC 109709.</title>
        <authorList>
            <person name="Ichikawa N."/>
            <person name="Sato H."/>
            <person name="Tonouchi N."/>
        </authorList>
    </citation>
    <scope>NUCLEOTIDE SEQUENCE</scope>
    <source>
        <strain evidence="2">NBRC 109709</strain>
    </source>
</reference>
<evidence type="ECO:0000256" key="1">
    <source>
        <dbReference type="SAM" id="MobiDB-lite"/>
    </source>
</evidence>
<comment type="caution">
    <text evidence="2">The sequence shown here is derived from an EMBL/GenBank/DDBJ whole genome shotgun (WGS) entry which is preliminary data.</text>
</comment>
<dbReference type="AlphaFoldDB" id="A0A9W6Y8F7"/>
<dbReference type="Proteomes" id="UP001165121">
    <property type="component" value="Unassembled WGS sequence"/>
</dbReference>
<feature type="region of interest" description="Disordered" evidence="1">
    <location>
        <begin position="75"/>
        <end position="105"/>
    </location>
</feature>
<keyword evidence="3" id="KW-1185">Reference proteome</keyword>
<protein>
    <submittedName>
        <fullName evidence="2">Unnamed protein product</fullName>
    </submittedName>
</protein>
<name>A0A9W6Y8F7_9STRA</name>
<evidence type="ECO:0000313" key="3">
    <source>
        <dbReference type="Proteomes" id="UP001165121"/>
    </source>
</evidence>
<organism evidence="2 3">
    <name type="scientific">Phytophthora fragariaefolia</name>
    <dbReference type="NCBI Taxonomy" id="1490495"/>
    <lineage>
        <taxon>Eukaryota</taxon>
        <taxon>Sar</taxon>
        <taxon>Stramenopiles</taxon>
        <taxon>Oomycota</taxon>
        <taxon>Peronosporomycetes</taxon>
        <taxon>Peronosporales</taxon>
        <taxon>Peronosporaceae</taxon>
        <taxon>Phytophthora</taxon>
    </lineage>
</organism>
<dbReference type="EMBL" id="BSXT01003677">
    <property type="protein sequence ID" value="GMF55240.1"/>
    <property type="molecule type" value="Genomic_DNA"/>
</dbReference>